<evidence type="ECO:0000313" key="3">
    <source>
        <dbReference type="EMBL" id="EPF31402.1"/>
    </source>
</evidence>
<reference evidence="3 4" key="1">
    <citation type="submission" date="2013-04" db="EMBL/GenBank/DDBJ databases">
        <title>The Genome Sequence of Treponema maltophilum ATCC 51939.</title>
        <authorList>
            <consortium name="The Broad Institute Genomics Platform"/>
            <person name="Earl A."/>
            <person name="Ward D."/>
            <person name="Feldgarden M."/>
            <person name="Gevers D."/>
            <person name="Leonetti C."/>
            <person name="Blanton J.M."/>
            <person name="Dewhirst F.E."/>
            <person name="Izard J."/>
            <person name="Walker B."/>
            <person name="Young S."/>
            <person name="Zeng Q."/>
            <person name="Gargeya S."/>
            <person name="Fitzgerald M."/>
            <person name="Haas B."/>
            <person name="Abouelleil A."/>
            <person name="Allen A.W."/>
            <person name="Alvarado L."/>
            <person name="Arachchi H.M."/>
            <person name="Berlin A.M."/>
            <person name="Chapman S.B."/>
            <person name="Gainer-Dewar J."/>
            <person name="Goldberg J."/>
            <person name="Griggs A."/>
            <person name="Gujja S."/>
            <person name="Hansen M."/>
            <person name="Howarth C."/>
            <person name="Imamovic A."/>
            <person name="Ireland A."/>
            <person name="Larimer J."/>
            <person name="McCowan C."/>
            <person name="Murphy C."/>
            <person name="Pearson M."/>
            <person name="Poon T.W."/>
            <person name="Priest M."/>
            <person name="Roberts A."/>
            <person name="Saif S."/>
            <person name="Shea T."/>
            <person name="Sisk P."/>
            <person name="Sykes S."/>
            <person name="Wortman J."/>
            <person name="Nusbaum C."/>
            <person name="Birren B."/>
        </authorList>
    </citation>
    <scope>NUCLEOTIDE SEQUENCE [LARGE SCALE GENOMIC DNA]</scope>
    <source>
        <strain evidence="3 4">ATCC 51939</strain>
    </source>
</reference>
<dbReference type="RefSeq" id="WP_016526013.1">
    <property type="nucleotide sequence ID" value="NZ_KE332518.1"/>
</dbReference>
<organism evidence="3 4">
    <name type="scientific">Treponema maltophilum ATCC 51939</name>
    <dbReference type="NCBI Taxonomy" id="1125699"/>
    <lineage>
        <taxon>Bacteria</taxon>
        <taxon>Pseudomonadati</taxon>
        <taxon>Spirochaetota</taxon>
        <taxon>Spirochaetia</taxon>
        <taxon>Spirochaetales</taxon>
        <taxon>Treponemataceae</taxon>
        <taxon>Treponema</taxon>
    </lineage>
</organism>
<evidence type="ECO:0000259" key="2">
    <source>
        <dbReference type="Pfam" id="PF01928"/>
    </source>
</evidence>
<dbReference type="AlphaFoldDB" id="S3KGP7"/>
<dbReference type="Pfam" id="PF01928">
    <property type="entry name" value="CYTH"/>
    <property type="match status" value="1"/>
</dbReference>
<dbReference type="Proteomes" id="UP000014541">
    <property type="component" value="Unassembled WGS sequence"/>
</dbReference>
<dbReference type="InterPro" id="IPR008173">
    <property type="entry name" value="Adenylyl_cyclase_CyaB"/>
</dbReference>
<dbReference type="STRING" id="1125699.HMPREF9194_01748"/>
<proteinExistence type="predicted"/>
<comment type="caution">
    <text evidence="3">The sequence shown here is derived from an EMBL/GenBank/DDBJ whole genome shotgun (WGS) entry which is preliminary data.</text>
</comment>
<dbReference type="OrthoDB" id="370410at2"/>
<name>S3KGP7_TREMA</name>
<dbReference type="EMBL" id="ATFF01000006">
    <property type="protein sequence ID" value="EPF31402.1"/>
    <property type="molecule type" value="Genomic_DNA"/>
</dbReference>
<dbReference type="PANTHER" id="PTHR21028">
    <property type="entry name" value="SI:CH211-156B7.4"/>
    <property type="match status" value="1"/>
</dbReference>
<accession>S3KGP7</accession>
<dbReference type="PANTHER" id="PTHR21028:SF2">
    <property type="entry name" value="CYTH DOMAIN-CONTAINING PROTEIN"/>
    <property type="match status" value="1"/>
</dbReference>
<dbReference type="HOGENOM" id="CLU_098317_0_0_12"/>
<dbReference type="InterPro" id="IPR033469">
    <property type="entry name" value="CYTH-like_dom_sf"/>
</dbReference>
<dbReference type="Gene3D" id="2.40.320.10">
    <property type="entry name" value="Hypothetical Protein Pfu-838710-001"/>
    <property type="match status" value="1"/>
</dbReference>
<dbReference type="eggNOG" id="COG1437">
    <property type="taxonomic scope" value="Bacteria"/>
</dbReference>
<dbReference type="PATRIC" id="fig|1125699.3.peg.1764"/>
<evidence type="ECO:0000313" key="4">
    <source>
        <dbReference type="Proteomes" id="UP000014541"/>
    </source>
</evidence>
<evidence type="ECO:0000256" key="1">
    <source>
        <dbReference type="SAM" id="MobiDB-lite"/>
    </source>
</evidence>
<feature type="domain" description="CYTH" evidence="2">
    <location>
        <begin position="80"/>
        <end position="215"/>
    </location>
</feature>
<gene>
    <name evidence="3" type="ORF">HMPREF9194_01748</name>
</gene>
<dbReference type="InterPro" id="IPR023577">
    <property type="entry name" value="CYTH_domain"/>
</dbReference>
<dbReference type="SUPFAM" id="SSF55154">
    <property type="entry name" value="CYTH-like phosphatases"/>
    <property type="match status" value="1"/>
</dbReference>
<keyword evidence="4" id="KW-1185">Reference proteome</keyword>
<sequence length="235" mass="27018">MYEIELKAHVYNRDELIPKLNADARYLGTAEKNDTYWRLTAFVRDAAIDANGKAGTMRPDKKTASPEGDAGRTCPVEKMPAEKNAGNSLTVRIRTECTETAAKEKTCRHLVTYKQKRRICKENPALEVNDEKEFAVSDRAEFERFLHKAGFEAVYEKHKKSMQWEKGDALIELCTVEPLGDFLEMEILAETADENRIKKTRLALEKLLKKYGIPLEQIEPMYYSELLKAKKFFES</sequence>
<protein>
    <recommendedName>
        <fullName evidence="2">CYTH domain-containing protein</fullName>
    </recommendedName>
</protein>
<feature type="region of interest" description="Disordered" evidence="1">
    <location>
        <begin position="52"/>
        <end position="78"/>
    </location>
</feature>